<keyword evidence="7 19" id="KW-0297">G-protein coupled receptor</keyword>
<keyword evidence="3 19" id="KW-0812">Transmembrane</keyword>
<dbReference type="Proteomes" id="UP000694386">
    <property type="component" value="Unplaced"/>
</dbReference>
<evidence type="ECO:0000256" key="2">
    <source>
        <dbReference type="ARBA" id="ARBA00022475"/>
    </source>
</evidence>
<dbReference type="InterPro" id="IPR000276">
    <property type="entry name" value="GPCR_Rhodpsn"/>
</dbReference>
<keyword evidence="2" id="KW-1003">Cell membrane</keyword>
<dbReference type="GO" id="GO:0015057">
    <property type="term" value="F:thrombin-activated receptor activity"/>
    <property type="evidence" value="ECO:0007669"/>
    <property type="project" value="InterPro"/>
</dbReference>
<feature type="transmembrane region" description="Helical" evidence="21">
    <location>
        <begin position="92"/>
        <end position="112"/>
    </location>
</feature>
<dbReference type="Proteomes" id="UP001108280">
    <property type="component" value="Chromosome 1"/>
</dbReference>
<evidence type="ECO:0000256" key="14">
    <source>
        <dbReference type="ARBA" id="ARBA00053164"/>
    </source>
</evidence>
<dbReference type="GO" id="GO:0051281">
    <property type="term" value="P:positive regulation of release of sequestered calcium ion into cytosol"/>
    <property type="evidence" value="ECO:0007669"/>
    <property type="project" value="Ensembl"/>
</dbReference>
<feature type="transmembrane region" description="Helical" evidence="21">
    <location>
        <begin position="164"/>
        <end position="182"/>
    </location>
</feature>
<dbReference type="PROSITE" id="PS50262">
    <property type="entry name" value="G_PROTEIN_RECEP_F1_2"/>
    <property type="match status" value="1"/>
</dbReference>
<dbReference type="InterPro" id="IPR017452">
    <property type="entry name" value="GPCR_Rhodpsn_7TM"/>
</dbReference>
<dbReference type="GO" id="GO:0070527">
    <property type="term" value="P:platelet aggregation"/>
    <property type="evidence" value="ECO:0007669"/>
    <property type="project" value="Ensembl"/>
</dbReference>
<accession>A0A061IPH4</accession>
<dbReference type="OMA" id="WGNLYGA"/>
<organism evidence="24 26">
    <name type="scientific">Cricetulus griseus</name>
    <name type="common">Chinese hamster</name>
    <name type="synonym">Cricetulus barabensis griseus</name>
    <dbReference type="NCBI Taxonomy" id="10029"/>
    <lineage>
        <taxon>Eukaryota</taxon>
        <taxon>Metazoa</taxon>
        <taxon>Chordata</taxon>
        <taxon>Craniata</taxon>
        <taxon>Vertebrata</taxon>
        <taxon>Euteleostomi</taxon>
        <taxon>Mammalia</taxon>
        <taxon>Eutheria</taxon>
        <taxon>Euarchontoglires</taxon>
        <taxon>Glires</taxon>
        <taxon>Rodentia</taxon>
        <taxon>Myomorpha</taxon>
        <taxon>Muroidea</taxon>
        <taxon>Cricetidae</taxon>
        <taxon>Cricetinae</taxon>
        <taxon>Cricetulus</taxon>
    </lineage>
</organism>
<dbReference type="PRINTS" id="PR00237">
    <property type="entry name" value="GPCRRHODOPSN"/>
</dbReference>
<evidence type="ECO:0000256" key="3">
    <source>
        <dbReference type="ARBA" id="ARBA00022692"/>
    </source>
</evidence>
<dbReference type="Ensembl" id="ENSCGRT00001024771.1">
    <property type="protein sequence ID" value="ENSCGRP00001020527.1"/>
    <property type="gene ID" value="ENSCGRG00001019664.1"/>
</dbReference>
<reference evidence="25" key="6">
    <citation type="submission" date="2025-05" db="UniProtKB">
        <authorList>
            <consortium name="Ensembl"/>
        </authorList>
    </citation>
    <scope>IDENTIFICATION</scope>
</reference>
<evidence type="ECO:0000313" key="28">
    <source>
        <dbReference type="RefSeq" id="XP_027250262.1"/>
    </source>
</evidence>
<dbReference type="InterPro" id="IPR003944">
    <property type="entry name" value="Prot_act_rcpt_4"/>
</dbReference>
<name>A0A061IPH4_CRIGR</name>
<comment type="similarity">
    <text evidence="19">Belongs to the G-protein coupled receptor 1 family.</text>
</comment>
<evidence type="ECO:0000256" key="9">
    <source>
        <dbReference type="ARBA" id="ARBA00023136"/>
    </source>
</evidence>
<dbReference type="EMBL" id="KE664018">
    <property type="protein sequence ID" value="ERE90465.1"/>
    <property type="molecule type" value="Genomic_DNA"/>
</dbReference>
<evidence type="ECO:0000256" key="15">
    <source>
        <dbReference type="ARBA" id="ARBA00073808"/>
    </source>
</evidence>
<dbReference type="GO" id="GO:0035025">
    <property type="term" value="P:positive regulation of Rho protein signal transduction"/>
    <property type="evidence" value="ECO:0007669"/>
    <property type="project" value="TreeGrafter"/>
</dbReference>
<evidence type="ECO:0000256" key="22">
    <source>
        <dbReference type="SAM" id="SignalP"/>
    </source>
</evidence>
<sequence>MSWLLLCPLVLGLSLAEGTQTPSIYDDGESPGGGHEGTVGPTAGLKESKSPVQLHPRGFPGKFCANDSDTLELPASSQALLLGWIPTRLVPALYGLVVAVGLPANGLALWVLATRVPRLPSTVLLMNLAVSDLLLALVLPPRLAYHLHGQHWPFGEAACRMATAALYGHMYGSVLLLAAVSLDRYLALVHPLRARVLRGQRLTTGLCLVAWLSAAALALPLTLQRQTFRLAGSDQMLCHDALPLAEQTSHWRPAFTCLAVLGCFLPLLAMGVCYGATLRALAASGQRYSHALRLTALVLASAVASFTPSNVLLVLHYSNPSPEAWGDLYGAYVPSLALSTLNSCVDPFIYYYVSHEFRDKVRAILCRQPDTSSSSQAFREVGSRGTAICSSTLL</sequence>
<dbReference type="OrthoDB" id="8716763at2759"/>
<evidence type="ECO:0000256" key="10">
    <source>
        <dbReference type="ARBA" id="ARBA00023157"/>
    </source>
</evidence>
<evidence type="ECO:0000256" key="11">
    <source>
        <dbReference type="ARBA" id="ARBA00023170"/>
    </source>
</evidence>
<dbReference type="PROSITE" id="PS00237">
    <property type="entry name" value="G_PROTEIN_RECEP_F1_1"/>
    <property type="match status" value="1"/>
</dbReference>
<evidence type="ECO:0000256" key="19">
    <source>
        <dbReference type="RuleBase" id="RU000688"/>
    </source>
</evidence>
<keyword evidence="27" id="KW-1185">Reference proteome</keyword>
<dbReference type="GO" id="GO:0005886">
    <property type="term" value="C:plasma membrane"/>
    <property type="evidence" value="ECO:0007669"/>
    <property type="project" value="UniProtKB-SubCell"/>
</dbReference>
<evidence type="ECO:0000256" key="1">
    <source>
        <dbReference type="ARBA" id="ARBA00004651"/>
    </source>
</evidence>
<dbReference type="RefSeq" id="XP_027250262.1">
    <property type="nucleotide sequence ID" value="XM_027394461.2"/>
</dbReference>
<dbReference type="GeneTree" id="ENSGT01050000244840"/>
<dbReference type="GO" id="GO:0007200">
    <property type="term" value="P:phospholipase C-activating G protein-coupled receptor signaling pathway"/>
    <property type="evidence" value="ECO:0007669"/>
    <property type="project" value="TreeGrafter"/>
</dbReference>
<keyword evidence="10 18" id="KW-1015">Disulfide bond</keyword>
<keyword evidence="13 19" id="KW-0807">Transducer</keyword>
<keyword evidence="8" id="KW-0094">Blood coagulation</keyword>
<evidence type="ECO:0000256" key="17">
    <source>
        <dbReference type="ARBA" id="ARBA00082892"/>
    </source>
</evidence>
<dbReference type="CTD" id="9002"/>
<keyword evidence="5 22" id="KW-0732">Signal</keyword>
<evidence type="ECO:0000256" key="7">
    <source>
        <dbReference type="ARBA" id="ARBA00023040"/>
    </source>
</evidence>
<reference evidence="26" key="1">
    <citation type="journal article" date="2013" name="Nat. Biotechnol.">
        <title>Chinese hamster genome sequenced from sorted chromosomes.</title>
        <authorList>
            <person name="Brinkrolf K."/>
            <person name="Rupp O."/>
            <person name="Laux H."/>
            <person name="Kollin F."/>
            <person name="Ernst W."/>
            <person name="Linke B."/>
            <person name="Kofler R."/>
            <person name="Romand S."/>
            <person name="Hesse F."/>
            <person name="Budach W.E."/>
            <person name="Galosy S."/>
            <person name="Muller D."/>
            <person name="Noll T."/>
            <person name="Wienberg J."/>
            <person name="Jostock T."/>
            <person name="Leonard M."/>
            <person name="Grillari J."/>
            <person name="Tauch A."/>
            <person name="Goesmann A."/>
            <person name="Helk B."/>
            <person name="Mott J.E."/>
            <person name="Puhler A."/>
            <person name="Borth N."/>
        </authorList>
    </citation>
    <scope>NUCLEOTIDE SEQUENCE [LARGE SCALE GENOMIC DNA]</scope>
    <source>
        <strain evidence="26">17A/GY</strain>
    </source>
</reference>
<evidence type="ECO:0000313" key="26">
    <source>
        <dbReference type="Proteomes" id="UP000030759"/>
    </source>
</evidence>
<reference evidence="24" key="2">
    <citation type="submission" date="2013-03" db="EMBL/GenBank/DDBJ databases">
        <title>Chinese hamster genome sequenced from sorted chromosomes.</title>
        <authorList>
            <person name="Brinkrolf K."/>
            <person name="Rupp O."/>
            <person name="Laux H."/>
            <person name="Kollin F."/>
            <person name="Ernst W."/>
            <person name="Linke B."/>
            <person name="Kofler R."/>
            <person name="Romand S."/>
            <person name="Hesse F."/>
            <person name="Budach W.E."/>
            <person name="Galosy S."/>
            <person name="Muller D."/>
            <person name="Noll T."/>
            <person name="Wienberg J."/>
            <person name="Jostock T."/>
            <person name="Leonard M."/>
            <person name="Grillari J."/>
            <person name="Tauch A."/>
            <person name="Goesmann A."/>
            <person name="Helk B."/>
            <person name="Mott J.E."/>
            <person name="Puehler A."/>
            <person name="Borth N."/>
        </authorList>
    </citation>
    <scope>NUCLEOTIDE SEQUENCE</scope>
    <source>
        <strain evidence="24">17A/GY</strain>
    </source>
</reference>
<proteinExistence type="inferred from homology"/>
<keyword evidence="6 21" id="KW-1133">Transmembrane helix</keyword>
<evidence type="ECO:0000256" key="21">
    <source>
        <dbReference type="SAM" id="Phobius"/>
    </source>
</evidence>
<evidence type="ECO:0000256" key="16">
    <source>
        <dbReference type="ARBA" id="ARBA00080351"/>
    </source>
</evidence>
<keyword evidence="9 21" id="KW-0472">Membrane</keyword>
<keyword evidence="12" id="KW-0325">Glycoprotein</keyword>
<evidence type="ECO:0000313" key="24">
    <source>
        <dbReference type="EMBL" id="ERE90465.1"/>
    </source>
</evidence>
<feature type="transmembrane region" description="Helical" evidence="21">
    <location>
        <begin position="124"/>
        <end position="144"/>
    </location>
</feature>
<dbReference type="PANTHER" id="PTHR24232:SF22">
    <property type="entry name" value="PROTEINASE-ACTIVATED RECEPTOR 4"/>
    <property type="match status" value="1"/>
</dbReference>
<feature type="domain" description="G-protein coupled receptors family 1 profile" evidence="23">
    <location>
        <begin position="104"/>
        <end position="350"/>
    </location>
</feature>
<reference evidence="27" key="3">
    <citation type="journal article" date="2018" name="Biotechnol. Bioeng.">
        <title>A reference genome of the Chinese hamster based on a hybrid assembly strategy.</title>
        <authorList>
            <person name="Rupp O."/>
            <person name="MacDonald M.L."/>
            <person name="Li S."/>
            <person name="Dhiman H."/>
            <person name="Polson S."/>
            <person name="Griep S."/>
            <person name="Heffner K."/>
            <person name="Hernandez I."/>
            <person name="Brinkrolf K."/>
            <person name="Jadhav V."/>
            <person name="Samoudi M."/>
            <person name="Hao H."/>
            <person name="Kingham B."/>
            <person name="Goesmann A."/>
            <person name="Betenbaugh M.J."/>
            <person name="Lewis N.E."/>
            <person name="Borth N."/>
            <person name="Lee K.H."/>
        </authorList>
    </citation>
    <scope>NUCLEOTIDE SEQUENCE [LARGE SCALE GENOMIC DNA]</scope>
    <source>
        <strain evidence="27">17A/GY</strain>
    </source>
</reference>
<evidence type="ECO:0000256" key="6">
    <source>
        <dbReference type="ARBA" id="ARBA00022989"/>
    </source>
</evidence>
<evidence type="ECO:0000256" key="20">
    <source>
        <dbReference type="SAM" id="MobiDB-lite"/>
    </source>
</evidence>
<evidence type="ECO:0000256" key="13">
    <source>
        <dbReference type="ARBA" id="ARBA00023224"/>
    </source>
</evidence>
<dbReference type="PANTHER" id="PTHR24232">
    <property type="entry name" value="G-PROTEIN COUPLED RECEPTOR"/>
    <property type="match status" value="1"/>
</dbReference>
<dbReference type="FunFam" id="1.20.1070.10:FF:000230">
    <property type="entry name" value="F2R-like thrombin or trypsin receptor 3"/>
    <property type="match status" value="1"/>
</dbReference>
<dbReference type="RefSeq" id="XP_003499121.1">
    <property type="nucleotide sequence ID" value="XM_003499073.3"/>
</dbReference>
<evidence type="ECO:0000256" key="4">
    <source>
        <dbReference type="ARBA" id="ARBA00022696"/>
    </source>
</evidence>
<feature type="signal peptide" evidence="22">
    <location>
        <begin position="1"/>
        <end position="18"/>
    </location>
</feature>
<protein>
    <recommendedName>
        <fullName evidence="15">Proteinase-activated receptor 4</fullName>
    </recommendedName>
    <alternativeName>
        <fullName evidence="17">Coagulation factor II receptor-like 3</fullName>
    </alternativeName>
    <alternativeName>
        <fullName evidence="16">Thrombin receptor-like 3</fullName>
    </alternativeName>
</protein>
<dbReference type="AlphaFoldDB" id="A0A061IPH4"/>
<dbReference type="GO" id="GO:0002020">
    <property type="term" value="F:protease binding"/>
    <property type="evidence" value="ECO:0007669"/>
    <property type="project" value="Ensembl"/>
</dbReference>
<evidence type="ECO:0000313" key="27">
    <source>
        <dbReference type="Proteomes" id="UP001108280"/>
    </source>
</evidence>
<dbReference type="GeneID" id="100757293"/>
<gene>
    <name evidence="25 28" type="primary">F2rl3</name>
    <name evidence="24" type="ORF">H671_1g1654</name>
</gene>
<dbReference type="PRINTS" id="PR01430">
    <property type="entry name" value="PROTEASEAR4"/>
</dbReference>
<dbReference type="KEGG" id="cge:100757293"/>
<evidence type="ECO:0000259" key="23">
    <source>
        <dbReference type="PROSITE" id="PS50262"/>
    </source>
</evidence>
<feature type="transmembrane region" description="Helical" evidence="21">
    <location>
        <begin position="258"/>
        <end position="282"/>
    </location>
</feature>
<dbReference type="Proteomes" id="UP000030759">
    <property type="component" value="Unassembled WGS sequence"/>
</dbReference>
<feature type="transmembrane region" description="Helical" evidence="21">
    <location>
        <begin position="329"/>
        <end position="353"/>
    </location>
</feature>
<feature type="transmembrane region" description="Helical" evidence="21">
    <location>
        <begin position="202"/>
        <end position="223"/>
    </location>
</feature>
<evidence type="ECO:0000256" key="5">
    <source>
        <dbReference type="ARBA" id="ARBA00022729"/>
    </source>
</evidence>
<evidence type="ECO:0000256" key="18">
    <source>
        <dbReference type="PIRSR" id="PIRSR603912-52"/>
    </source>
</evidence>
<keyword evidence="11 19" id="KW-0675">Receptor</keyword>
<reference evidence="27" key="4">
    <citation type="journal article" date="2020" name="Biotechnol. Bioeng.">
        <title>Chromosome-scale scaffolds for the Chinese hamster reference genome assembly to facilitate the study of the CHO epigenome.</title>
        <authorList>
            <person name="Hilliard W."/>
            <person name="MacDonald M."/>
            <person name="Lee K.H."/>
        </authorList>
    </citation>
    <scope>NUCLEOTIDE SEQUENCE [LARGE SCALE GENOMIC DNA]</scope>
    <source>
        <strain evidence="27">17A/GY</strain>
    </source>
</reference>
<dbReference type="InterPro" id="IPR003912">
    <property type="entry name" value="Protea_act_rcpt"/>
</dbReference>
<evidence type="ECO:0000313" key="25">
    <source>
        <dbReference type="Ensembl" id="ENSCGRP00001020527.1"/>
    </source>
</evidence>
<dbReference type="PRINTS" id="PR01428">
    <property type="entry name" value="PROTEASEAR"/>
</dbReference>
<comment type="function">
    <text evidence="14">Receptor for activated thrombin or trypsin coupled to G proteins that stimulate phosphoinositide hydrolysis. May play a role in platelets activation.</text>
</comment>
<feature type="chain" id="PRO_5044538826" description="Proteinase-activated receptor 4" evidence="22">
    <location>
        <begin position="19"/>
        <end position="394"/>
    </location>
</feature>
<feature type="disulfide bond" evidence="18">
    <location>
        <begin position="159"/>
        <end position="238"/>
    </location>
</feature>
<feature type="region of interest" description="Disordered" evidence="20">
    <location>
        <begin position="22"/>
        <end position="51"/>
    </location>
</feature>
<dbReference type="Gene3D" id="1.20.1070.10">
    <property type="entry name" value="Rhodopsin 7-helix transmembrane proteins"/>
    <property type="match status" value="1"/>
</dbReference>
<reference evidence="28" key="5">
    <citation type="submission" date="2025-04" db="UniProtKB">
        <authorList>
            <consortium name="RefSeq"/>
        </authorList>
    </citation>
    <scope>IDENTIFICATION</scope>
    <source>
        <strain evidence="28">17A/GY</strain>
        <tissue evidence="28">Liver</tissue>
    </source>
</reference>
<dbReference type="CDD" id="cd15372">
    <property type="entry name" value="7tmA_PAR4"/>
    <property type="match status" value="1"/>
</dbReference>
<dbReference type="Pfam" id="PF00001">
    <property type="entry name" value="7tm_1"/>
    <property type="match status" value="1"/>
</dbReference>
<comment type="subcellular location">
    <subcellularLocation>
        <location evidence="1">Cell membrane</location>
        <topology evidence="1">Multi-pass membrane protein</topology>
    </subcellularLocation>
</comment>
<evidence type="ECO:0000256" key="12">
    <source>
        <dbReference type="ARBA" id="ARBA00023180"/>
    </source>
</evidence>
<feature type="transmembrane region" description="Helical" evidence="21">
    <location>
        <begin position="294"/>
        <end position="317"/>
    </location>
</feature>
<keyword evidence="4" id="KW-0356">Hemostasis</keyword>
<evidence type="ECO:0000256" key="8">
    <source>
        <dbReference type="ARBA" id="ARBA00023084"/>
    </source>
</evidence>
<dbReference type="SUPFAM" id="SSF81321">
    <property type="entry name" value="Family A G protein-coupled receptor-like"/>
    <property type="match status" value="1"/>
</dbReference>